<proteinExistence type="predicted"/>
<dbReference type="RefSeq" id="WP_380136805.1">
    <property type="nucleotide sequence ID" value="NZ_JBHLUI010000008.1"/>
</dbReference>
<sequence>MAVMTEQGVALPTPRRARTATASPVRAAAATATIRTSLEESGCILVGAAPSAAGCSIAFYDIRSLHRAVEVIATAATRAGDGELAGRARQRGGSAWSVTAVANQWLGPDGDPARASTRSSTSWYLEVPQADLVPVAAALLV</sequence>
<comment type="caution">
    <text evidence="2">The sequence shown here is derived from an EMBL/GenBank/DDBJ whole genome shotgun (WGS) entry which is preliminary data.</text>
</comment>
<evidence type="ECO:0000313" key="2">
    <source>
        <dbReference type="EMBL" id="MFB9378541.1"/>
    </source>
</evidence>
<dbReference type="EMBL" id="JBHMDM010000007">
    <property type="protein sequence ID" value="MFB9378541.1"/>
    <property type="molecule type" value="Genomic_DNA"/>
</dbReference>
<protein>
    <submittedName>
        <fullName evidence="2">Uncharacterized protein</fullName>
    </submittedName>
</protein>
<reference evidence="2 3" key="1">
    <citation type="submission" date="2024-09" db="EMBL/GenBank/DDBJ databases">
        <authorList>
            <person name="Sun Q."/>
            <person name="Mori K."/>
        </authorList>
    </citation>
    <scope>NUCLEOTIDE SEQUENCE [LARGE SCALE GENOMIC DNA]</scope>
    <source>
        <strain evidence="2 3">TISTR 1856</strain>
    </source>
</reference>
<dbReference type="Proteomes" id="UP001589748">
    <property type="component" value="Unassembled WGS sequence"/>
</dbReference>
<name>A0ABV5LWR5_9ACTN</name>
<evidence type="ECO:0000256" key="1">
    <source>
        <dbReference type="SAM" id="MobiDB-lite"/>
    </source>
</evidence>
<gene>
    <name evidence="2" type="ORF">ACFFVI_16370</name>
</gene>
<organism evidence="2 3">
    <name type="scientific">Kineococcus gynurae</name>
    <dbReference type="NCBI Taxonomy" id="452979"/>
    <lineage>
        <taxon>Bacteria</taxon>
        <taxon>Bacillati</taxon>
        <taxon>Actinomycetota</taxon>
        <taxon>Actinomycetes</taxon>
        <taxon>Kineosporiales</taxon>
        <taxon>Kineosporiaceae</taxon>
        <taxon>Kineococcus</taxon>
    </lineage>
</organism>
<feature type="compositionally biased region" description="Low complexity" evidence="1">
    <location>
        <begin position="10"/>
        <end position="24"/>
    </location>
</feature>
<accession>A0ABV5LWR5</accession>
<feature type="region of interest" description="Disordered" evidence="1">
    <location>
        <begin position="1"/>
        <end position="24"/>
    </location>
</feature>
<evidence type="ECO:0000313" key="3">
    <source>
        <dbReference type="Proteomes" id="UP001589748"/>
    </source>
</evidence>
<keyword evidence="3" id="KW-1185">Reference proteome</keyword>